<accession>A0A2J6R3V5</accession>
<dbReference type="EMBL" id="KZ613956">
    <property type="protein sequence ID" value="PMD33191.1"/>
    <property type="molecule type" value="Genomic_DNA"/>
</dbReference>
<keyword evidence="9" id="KW-1185">Reference proteome</keyword>
<dbReference type="Gene3D" id="3.40.30.10">
    <property type="entry name" value="Glutaredoxin"/>
    <property type="match status" value="1"/>
</dbReference>
<dbReference type="GO" id="GO:0005739">
    <property type="term" value="C:mitochondrion"/>
    <property type="evidence" value="ECO:0007669"/>
    <property type="project" value="UniProtKB-SubCell"/>
</dbReference>
<gene>
    <name evidence="8" type="ORF">L207DRAFT_469545</name>
</gene>
<evidence type="ECO:0000256" key="3">
    <source>
        <dbReference type="ARBA" id="ARBA00009734"/>
    </source>
</evidence>
<comment type="subcellular location">
    <subcellularLocation>
        <location evidence="2">Mitochondrion</location>
    </subcellularLocation>
</comment>
<evidence type="ECO:0000313" key="8">
    <source>
        <dbReference type="EMBL" id="PMD33191.1"/>
    </source>
</evidence>
<dbReference type="OrthoDB" id="59229at2759"/>
<dbReference type="InterPro" id="IPR012882">
    <property type="entry name" value="Fmp46"/>
</dbReference>
<evidence type="ECO:0000313" key="9">
    <source>
        <dbReference type="Proteomes" id="UP000235786"/>
    </source>
</evidence>
<comment type="similarity">
    <text evidence="3">Belongs to the FMP46 family.</text>
</comment>
<organism evidence="8 9">
    <name type="scientific">Hyaloscypha variabilis (strain UAMH 11265 / GT02V1 / F)</name>
    <name type="common">Meliniomyces variabilis</name>
    <dbReference type="NCBI Taxonomy" id="1149755"/>
    <lineage>
        <taxon>Eukaryota</taxon>
        <taxon>Fungi</taxon>
        <taxon>Dikarya</taxon>
        <taxon>Ascomycota</taxon>
        <taxon>Pezizomycotina</taxon>
        <taxon>Leotiomycetes</taxon>
        <taxon>Helotiales</taxon>
        <taxon>Hyaloscyphaceae</taxon>
        <taxon>Hyaloscypha</taxon>
        <taxon>Hyaloscypha variabilis</taxon>
    </lineage>
</organism>
<proteinExistence type="inferred from homology"/>
<dbReference type="InterPro" id="IPR036249">
    <property type="entry name" value="Thioredoxin-like_sf"/>
</dbReference>
<keyword evidence="5" id="KW-0560">Oxidoreductase</keyword>
<evidence type="ECO:0000256" key="7">
    <source>
        <dbReference type="SAM" id="MobiDB-lite"/>
    </source>
</evidence>
<evidence type="ECO:0000256" key="2">
    <source>
        <dbReference type="ARBA" id="ARBA00004173"/>
    </source>
</evidence>
<feature type="region of interest" description="Disordered" evidence="7">
    <location>
        <begin position="33"/>
        <end position="70"/>
    </location>
</feature>
<dbReference type="AlphaFoldDB" id="A0A2J6R3V5"/>
<evidence type="ECO:0000256" key="5">
    <source>
        <dbReference type="ARBA" id="ARBA00023002"/>
    </source>
</evidence>
<evidence type="ECO:0000256" key="6">
    <source>
        <dbReference type="ARBA" id="ARBA00023128"/>
    </source>
</evidence>
<sequence length="141" mass="15838">MFRFHKTKDVISLFHNAKSPASIRVNTLLKQASANASEHATEDQASDHSAQTQPRRQEFELEVTEEPPTQDQLKSILEYIGAQKASTIIKGARDEADAMRKLKENSESFQRPVTVDWSNGRAVVGDNESEILKMIEDLPKS</sequence>
<keyword evidence="6" id="KW-0496">Mitochondrion</keyword>
<dbReference type="PANTHER" id="PTHR28071:SF1">
    <property type="entry name" value="REDOX PROTEIN FMP46, MITOCHONDRIAL-RELATED"/>
    <property type="match status" value="1"/>
</dbReference>
<dbReference type="PANTHER" id="PTHR28071">
    <property type="entry name" value="REDOX PROTEIN FMP46, MITOCHONDRIAL-RELATED"/>
    <property type="match status" value="1"/>
</dbReference>
<dbReference type="Pfam" id="PF07955">
    <property type="entry name" value="DUF1687"/>
    <property type="match status" value="1"/>
</dbReference>
<dbReference type="GO" id="GO:0016491">
    <property type="term" value="F:oxidoreductase activity"/>
    <property type="evidence" value="ECO:0007669"/>
    <property type="project" value="UniProtKB-KW"/>
</dbReference>
<name>A0A2J6R3V5_HYAVF</name>
<comment type="function">
    <text evidence="1">Putative mitochondrial redox protein which could be involved in the reduction of small toxic molecules.</text>
</comment>
<keyword evidence="4" id="KW-0809">Transit peptide</keyword>
<protein>
    <submittedName>
        <fullName evidence="8">DUF1687-domain-containing protein</fullName>
    </submittedName>
</protein>
<evidence type="ECO:0000256" key="4">
    <source>
        <dbReference type="ARBA" id="ARBA00022946"/>
    </source>
</evidence>
<dbReference type="SUPFAM" id="SSF52833">
    <property type="entry name" value="Thioredoxin-like"/>
    <property type="match status" value="1"/>
</dbReference>
<evidence type="ECO:0000256" key="1">
    <source>
        <dbReference type="ARBA" id="ARBA00002963"/>
    </source>
</evidence>
<dbReference type="Proteomes" id="UP000235786">
    <property type="component" value="Unassembled WGS sequence"/>
</dbReference>
<reference evidence="8 9" key="1">
    <citation type="submission" date="2016-04" db="EMBL/GenBank/DDBJ databases">
        <title>A degradative enzymes factory behind the ericoid mycorrhizal symbiosis.</title>
        <authorList>
            <consortium name="DOE Joint Genome Institute"/>
            <person name="Martino E."/>
            <person name="Morin E."/>
            <person name="Grelet G."/>
            <person name="Kuo A."/>
            <person name="Kohler A."/>
            <person name="Daghino S."/>
            <person name="Barry K."/>
            <person name="Choi C."/>
            <person name="Cichocki N."/>
            <person name="Clum A."/>
            <person name="Copeland A."/>
            <person name="Hainaut M."/>
            <person name="Haridas S."/>
            <person name="Labutti K."/>
            <person name="Lindquist E."/>
            <person name="Lipzen A."/>
            <person name="Khouja H.-R."/>
            <person name="Murat C."/>
            <person name="Ohm R."/>
            <person name="Olson A."/>
            <person name="Spatafora J."/>
            <person name="Veneault-Fourrey C."/>
            <person name="Henrissat B."/>
            <person name="Grigoriev I."/>
            <person name="Martin F."/>
            <person name="Perotto S."/>
        </authorList>
    </citation>
    <scope>NUCLEOTIDE SEQUENCE [LARGE SCALE GENOMIC DNA]</scope>
    <source>
        <strain evidence="8 9">F</strain>
    </source>
</reference>